<dbReference type="AlphaFoldDB" id="A0A0X3X200"/>
<dbReference type="FunFam" id="3.60.21.10:FF:000028">
    <property type="entry name" value="Putative metallophosphoesterase"/>
    <property type="match status" value="1"/>
</dbReference>
<proteinExistence type="inferred from homology"/>
<dbReference type="CDD" id="cd07385">
    <property type="entry name" value="MPP_YkuE_C"/>
    <property type="match status" value="1"/>
</dbReference>
<keyword evidence="5" id="KW-0472">Membrane</keyword>
<evidence type="ECO:0000259" key="6">
    <source>
        <dbReference type="Pfam" id="PF00149"/>
    </source>
</evidence>
<keyword evidence="5" id="KW-1133">Transmembrane helix</keyword>
<dbReference type="InterPro" id="IPR051158">
    <property type="entry name" value="Metallophosphoesterase_sf"/>
</dbReference>
<dbReference type="OrthoDB" id="9780884at2"/>
<dbReference type="GO" id="GO:0046872">
    <property type="term" value="F:metal ion binding"/>
    <property type="evidence" value="ECO:0007669"/>
    <property type="project" value="UniProtKB-KW"/>
</dbReference>
<comment type="caution">
    <text evidence="7">The sequence shown here is derived from an EMBL/GenBank/DDBJ whole genome shotgun (WGS) entry which is preliminary data.</text>
</comment>
<dbReference type="Gene3D" id="3.60.21.10">
    <property type="match status" value="1"/>
</dbReference>
<dbReference type="SUPFAM" id="SSF56300">
    <property type="entry name" value="Metallo-dependent phosphatases"/>
    <property type="match status" value="1"/>
</dbReference>
<evidence type="ECO:0000313" key="7">
    <source>
        <dbReference type="EMBL" id="KUL63168.1"/>
    </source>
</evidence>
<feature type="domain" description="Calcineurin-like phosphoesterase" evidence="6">
    <location>
        <begin position="211"/>
        <end position="373"/>
    </location>
</feature>
<sequence>MVVLYVLIALAVVGVLTGVHWYVWRRLVGDTTARGGWARRTGTAAAFVLPLMSVGAVISGRAGAPFPLQRVLAWPGYLWLALLLYLTLALLVGEAVRPLLGAWLARRKPAEPADVRSTESPAAAADEAAAGRTADAGSAATAVAPAPVAVRTDGPAPAASRRLFVARAVAVGATAVAAGTVGYGTYTVLRGPRVKRITVPLAKLPRRAHGFRIAVVSDIHLGPILGRAHTQRVVEAVNRTNPDLIAVVGDLVDGSVADLGPAAEPLRALRARHGSYFVTGNHEYYSGADAWLDHVRELGLRPLENERTELPGFDLAGVNDVGGESEGQGPDFGKALGGRDRSRASVLLAHQPVVIHDAVKAGVDLQLSGHTHGGQLWPGTYVAELANPTAAGLDRYGDTQLYVTRGAGAWGPPVRVGAPPDVTVVELASTRT</sequence>
<keyword evidence="2" id="KW-0479">Metal-binding</keyword>
<comment type="similarity">
    <text evidence="4">Belongs to the metallophosphoesterase superfamily.</text>
</comment>
<protein>
    <recommendedName>
        <fullName evidence="6">Calcineurin-like phosphoesterase domain-containing protein</fullName>
    </recommendedName>
</protein>
<dbReference type="GO" id="GO:0016020">
    <property type="term" value="C:membrane"/>
    <property type="evidence" value="ECO:0007669"/>
    <property type="project" value="GOC"/>
</dbReference>
<evidence type="ECO:0000256" key="5">
    <source>
        <dbReference type="SAM" id="Phobius"/>
    </source>
</evidence>
<evidence type="ECO:0000256" key="4">
    <source>
        <dbReference type="ARBA" id="ARBA00061089"/>
    </source>
</evidence>
<evidence type="ECO:0000313" key="8">
    <source>
        <dbReference type="Proteomes" id="UP000053413"/>
    </source>
</evidence>
<evidence type="ECO:0000256" key="3">
    <source>
        <dbReference type="ARBA" id="ARBA00022801"/>
    </source>
</evidence>
<dbReference type="InterPro" id="IPR029052">
    <property type="entry name" value="Metallo-depent_PP-like"/>
</dbReference>
<keyword evidence="5" id="KW-0812">Transmembrane</keyword>
<dbReference type="RefSeq" id="WP_059143549.1">
    <property type="nucleotide sequence ID" value="NZ_LLZJ01000121.1"/>
</dbReference>
<feature type="transmembrane region" description="Helical" evidence="5">
    <location>
        <begin position="164"/>
        <end position="186"/>
    </location>
</feature>
<dbReference type="Pfam" id="PF00149">
    <property type="entry name" value="Metallophos"/>
    <property type="match status" value="1"/>
</dbReference>
<keyword evidence="3" id="KW-0378">Hydrolase</keyword>
<dbReference type="PANTHER" id="PTHR31302">
    <property type="entry name" value="TRANSMEMBRANE PROTEIN WITH METALLOPHOSPHOESTERASE DOMAIN-RELATED"/>
    <property type="match status" value="1"/>
</dbReference>
<evidence type="ECO:0000256" key="1">
    <source>
        <dbReference type="ARBA" id="ARBA00001968"/>
    </source>
</evidence>
<comment type="cofactor">
    <cofactor evidence="1">
        <name>a divalent metal cation</name>
        <dbReference type="ChEBI" id="CHEBI:60240"/>
    </cofactor>
</comment>
<dbReference type="GO" id="GO:0009245">
    <property type="term" value="P:lipid A biosynthetic process"/>
    <property type="evidence" value="ECO:0007669"/>
    <property type="project" value="TreeGrafter"/>
</dbReference>
<organism evidence="7 8">
    <name type="scientific">Streptomyces violaceusniger</name>
    <dbReference type="NCBI Taxonomy" id="68280"/>
    <lineage>
        <taxon>Bacteria</taxon>
        <taxon>Bacillati</taxon>
        <taxon>Actinomycetota</taxon>
        <taxon>Actinomycetes</taxon>
        <taxon>Kitasatosporales</taxon>
        <taxon>Streptomycetaceae</taxon>
        <taxon>Streptomyces</taxon>
        <taxon>Streptomyces violaceusniger group</taxon>
    </lineage>
</organism>
<feature type="transmembrane region" description="Helical" evidence="5">
    <location>
        <begin position="44"/>
        <end position="64"/>
    </location>
</feature>
<evidence type="ECO:0000256" key="2">
    <source>
        <dbReference type="ARBA" id="ARBA00022723"/>
    </source>
</evidence>
<dbReference type="InterPro" id="IPR004843">
    <property type="entry name" value="Calcineurin-like_PHP"/>
</dbReference>
<dbReference type="EMBL" id="LLZJ01000121">
    <property type="protein sequence ID" value="KUL63168.1"/>
    <property type="molecule type" value="Genomic_DNA"/>
</dbReference>
<feature type="transmembrane region" description="Helical" evidence="5">
    <location>
        <begin position="6"/>
        <end position="24"/>
    </location>
</feature>
<dbReference type="Proteomes" id="UP000053413">
    <property type="component" value="Unassembled WGS sequence"/>
</dbReference>
<reference evidence="8" key="1">
    <citation type="submission" date="2015-10" db="EMBL/GenBank/DDBJ databases">
        <authorList>
            <person name="Ju K.-S."/>
            <person name="Doroghazi J.R."/>
            <person name="Metcalf W.W."/>
        </authorList>
    </citation>
    <scope>NUCLEOTIDE SEQUENCE [LARGE SCALE GENOMIC DNA]</scope>
    <source>
        <strain evidence="8">NRRL F-8817</strain>
    </source>
</reference>
<dbReference type="GO" id="GO:0008758">
    <property type="term" value="F:UDP-2,3-diacylglucosamine hydrolase activity"/>
    <property type="evidence" value="ECO:0007669"/>
    <property type="project" value="TreeGrafter"/>
</dbReference>
<accession>A0A0X3X200</accession>
<feature type="transmembrane region" description="Helical" evidence="5">
    <location>
        <begin position="76"/>
        <end position="100"/>
    </location>
</feature>
<dbReference type="PANTHER" id="PTHR31302:SF31">
    <property type="entry name" value="PHOSPHODIESTERASE YAEI"/>
    <property type="match status" value="1"/>
</dbReference>
<name>A0A0X3X200_STRVO</name>
<gene>
    <name evidence="7" type="ORF">ADL28_11045</name>
</gene>